<sequence>MAHIARSKSFAHLMAKKAKDGVEPLRVEIFIETHKQRKDGRPIDSESAQKIEKLSNNQHNDEEFRDNVAWDGDIYSQEMGVERAGQVRGLGLVG</sequence>
<gene>
    <name evidence="2" type="ORF">COCNU_14G005080</name>
</gene>
<accession>A0A8K0IUX2</accession>
<dbReference type="InterPro" id="IPR004252">
    <property type="entry name" value="Probable_transposase_24"/>
</dbReference>
<proteinExistence type="predicted"/>
<dbReference type="OrthoDB" id="1435086at2759"/>
<name>A0A8K0IUX2_COCNU</name>
<comment type="caution">
    <text evidence="2">The sequence shown here is derived from an EMBL/GenBank/DDBJ whole genome shotgun (WGS) entry which is preliminary data.</text>
</comment>
<dbReference type="EMBL" id="CM017885">
    <property type="protein sequence ID" value="KAG1368040.1"/>
    <property type="molecule type" value="Genomic_DNA"/>
</dbReference>
<dbReference type="Proteomes" id="UP000797356">
    <property type="component" value="Chromosome 14"/>
</dbReference>
<evidence type="ECO:0000313" key="3">
    <source>
        <dbReference type="Proteomes" id="UP000797356"/>
    </source>
</evidence>
<keyword evidence="3" id="KW-1185">Reference proteome</keyword>
<organism evidence="2 3">
    <name type="scientific">Cocos nucifera</name>
    <name type="common">Coconut palm</name>
    <dbReference type="NCBI Taxonomy" id="13894"/>
    <lineage>
        <taxon>Eukaryota</taxon>
        <taxon>Viridiplantae</taxon>
        <taxon>Streptophyta</taxon>
        <taxon>Embryophyta</taxon>
        <taxon>Tracheophyta</taxon>
        <taxon>Spermatophyta</taxon>
        <taxon>Magnoliopsida</taxon>
        <taxon>Liliopsida</taxon>
        <taxon>Arecaceae</taxon>
        <taxon>Arecoideae</taxon>
        <taxon>Cocoseae</taxon>
        <taxon>Attaleinae</taxon>
        <taxon>Cocos</taxon>
    </lineage>
</organism>
<protein>
    <submittedName>
        <fullName evidence="2">Putative ovule protein</fullName>
    </submittedName>
</protein>
<feature type="region of interest" description="Disordered" evidence="1">
    <location>
        <begin position="36"/>
        <end position="63"/>
    </location>
</feature>
<reference evidence="2" key="1">
    <citation type="journal article" date="2017" name="Gigascience">
        <title>The genome draft of coconut (Cocos nucifera).</title>
        <authorList>
            <person name="Xiao Y."/>
            <person name="Xu P."/>
            <person name="Fan H."/>
            <person name="Baudouin L."/>
            <person name="Xia W."/>
            <person name="Bocs S."/>
            <person name="Xu J."/>
            <person name="Li Q."/>
            <person name="Guo A."/>
            <person name="Zhou L."/>
            <person name="Li J."/>
            <person name="Wu Y."/>
            <person name="Ma Z."/>
            <person name="Armero A."/>
            <person name="Issali A.E."/>
            <person name="Liu N."/>
            <person name="Peng M."/>
            <person name="Yang Y."/>
        </authorList>
    </citation>
    <scope>NUCLEOTIDE SEQUENCE</scope>
    <source>
        <tissue evidence="2">Spear leaf of Hainan Tall coconut</tissue>
    </source>
</reference>
<dbReference type="Pfam" id="PF03004">
    <property type="entry name" value="Transposase_24"/>
    <property type="match status" value="1"/>
</dbReference>
<evidence type="ECO:0000256" key="1">
    <source>
        <dbReference type="SAM" id="MobiDB-lite"/>
    </source>
</evidence>
<dbReference type="AlphaFoldDB" id="A0A8K0IUX2"/>
<evidence type="ECO:0000313" key="2">
    <source>
        <dbReference type="EMBL" id="KAG1368040.1"/>
    </source>
</evidence>
<reference evidence="2" key="2">
    <citation type="submission" date="2019-07" db="EMBL/GenBank/DDBJ databases">
        <authorList>
            <person name="Yang Y."/>
            <person name="Bocs S."/>
            <person name="Baudouin L."/>
        </authorList>
    </citation>
    <scope>NUCLEOTIDE SEQUENCE</scope>
    <source>
        <tissue evidence="2">Spear leaf of Hainan Tall coconut</tissue>
    </source>
</reference>